<dbReference type="STRING" id="159291.SAMN05920897_11452"/>
<comment type="pathway">
    <text evidence="4">Amine and polyamine biosynthesis; betaine biosynthesis via choline pathway; betaine from betaine aldehyde: step 1/1.</text>
</comment>
<sequence length="500" mass="54721">MEQYLNPDTLGKMYIDGEWREAASGKTRDIIYPYDQRKIARVTEGDVEDARQAIAAARRAFDKGDWARTPASERGALVGKLADLIERDAEELAALESWDTAKTMEESRGDMQDIAGIFRYFAGLADKDAGEVIASPIPNTTSTIVREPVGVCGQISPWNYPLLQASWKMAPALATGNTIVMKPSEDTPLTTIKVTQLAEEAGFPAGVVNLVLGAGPTVGKELAESVDVDLISFTGGIETGRKIMQAATGNMKKIAFELGGKNPNVIFADTDLELAIDYVLNGIFFHAGQVCSAGARLIVEDSLHDKLVEGVIERTKKIRLGEAFDPKTEMGPLISEKHRAKVERYIQIGKDEGAKLVLGGDRPSDPALQKGFFVNPTIFVDCDTSMRIVQEEVFGPVLTVERFHTEEEAIRLANDTTYGLSGAVWSKDQNRAHRVASAMRMGTVWINDFNIYFAQAPWGGYKQSGIGRELGAAGLEEYTEIKHVYQNYATEPLNWFGASS</sequence>
<dbReference type="NCBIfam" id="TIGR01804">
    <property type="entry name" value="BADH"/>
    <property type="match status" value="1"/>
</dbReference>
<dbReference type="Gene3D" id="3.40.309.10">
    <property type="entry name" value="Aldehyde Dehydrogenase, Chain A, domain 2"/>
    <property type="match status" value="1"/>
</dbReference>
<dbReference type="AlphaFoldDB" id="A0A1N6VB91"/>
<keyword evidence="2 7" id="KW-0560">Oxidoreductase</keyword>
<dbReference type="CDD" id="cd07119">
    <property type="entry name" value="ALDH_BADH-GbsA"/>
    <property type="match status" value="1"/>
</dbReference>
<dbReference type="InterPro" id="IPR016163">
    <property type="entry name" value="Ald_DH_C"/>
</dbReference>
<keyword evidence="3" id="KW-0520">NAD</keyword>
<dbReference type="PANTHER" id="PTHR43860">
    <property type="entry name" value="BETAINE ALDEHYDE DEHYDROGENASE"/>
    <property type="match status" value="1"/>
</dbReference>
<evidence type="ECO:0000256" key="4">
    <source>
        <dbReference type="ARBA" id="ARBA00037921"/>
    </source>
</evidence>
<dbReference type="RefSeq" id="WP_076489355.1">
    <property type="nucleotide sequence ID" value="NZ_FTMS01000014.1"/>
</dbReference>
<evidence type="ECO:0000313" key="9">
    <source>
        <dbReference type="EMBL" id="SIQ75170.1"/>
    </source>
</evidence>
<proteinExistence type="inferred from homology"/>
<gene>
    <name evidence="9" type="ORF">SAMN05920897_11452</name>
</gene>
<evidence type="ECO:0000259" key="8">
    <source>
        <dbReference type="Pfam" id="PF00171"/>
    </source>
</evidence>
<dbReference type="FunFam" id="3.40.309.10:FF:000012">
    <property type="entry name" value="Betaine aldehyde dehydrogenase"/>
    <property type="match status" value="1"/>
</dbReference>
<dbReference type="PANTHER" id="PTHR43860:SF2">
    <property type="entry name" value="BETAINE ALDEHYDE DEHYDROGENASE-RELATED"/>
    <property type="match status" value="1"/>
</dbReference>
<comment type="similarity">
    <text evidence="1 7">Belongs to the aldehyde dehydrogenase family.</text>
</comment>
<feature type="domain" description="Aldehyde dehydrogenase" evidence="8">
    <location>
        <begin position="19"/>
        <end position="484"/>
    </location>
</feature>
<dbReference type="Pfam" id="PF00171">
    <property type="entry name" value="Aldedh"/>
    <property type="match status" value="1"/>
</dbReference>
<evidence type="ECO:0000256" key="2">
    <source>
        <dbReference type="ARBA" id="ARBA00023002"/>
    </source>
</evidence>
<dbReference type="InterPro" id="IPR016160">
    <property type="entry name" value="Ald_DH_CS_CYS"/>
</dbReference>
<reference evidence="9 10" key="1">
    <citation type="submission" date="2017-01" db="EMBL/GenBank/DDBJ databases">
        <authorList>
            <person name="Mah S.A."/>
            <person name="Swanson W.J."/>
            <person name="Moy G.W."/>
            <person name="Vacquier V.D."/>
        </authorList>
    </citation>
    <scope>NUCLEOTIDE SEQUENCE [LARGE SCALE GENOMIC DNA]</scope>
    <source>
        <strain evidence="9 10">ASpG1</strain>
    </source>
</reference>
<dbReference type="PROSITE" id="PS00687">
    <property type="entry name" value="ALDEHYDE_DEHYDR_GLU"/>
    <property type="match status" value="1"/>
</dbReference>
<dbReference type="InterPro" id="IPR016162">
    <property type="entry name" value="Ald_DH_N"/>
</dbReference>
<dbReference type="EC" id="1.2.1.8" evidence="5"/>
<evidence type="ECO:0000256" key="5">
    <source>
        <dbReference type="NCBIfam" id="TIGR01804"/>
    </source>
</evidence>
<dbReference type="InterPro" id="IPR011264">
    <property type="entry name" value="BADH"/>
</dbReference>
<dbReference type="PROSITE" id="PS00070">
    <property type="entry name" value="ALDEHYDE_DEHYDR_CYS"/>
    <property type="match status" value="1"/>
</dbReference>
<dbReference type="InterPro" id="IPR015590">
    <property type="entry name" value="Aldehyde_DH_dom"/>
</dbReference>
<dbReference type="OrthoDB" id="9762913at2"/>
<protein>
    <recommendedName>
        <fullName evidence="5">Betaine-aldehyde dehydrogenase</fullName>
        <ecNumber evidence="5">1.2.1.8</ecNumber>
    </recommendedName>
</protein>
<dbReference type="Gene3D" id="3.40.605.10">
    <property type="entry name" value="Aldehyde Dehydrogenase, Chain A, domain 1"/>
    <property type="match status" value="1"/>
</dbReference>
<evidence type="ECO:0000256" key="1">
    <source>
        <dbReference type="ARBA" id="ARBA00009986"/>
    </source>
</evidence>
<organism evidence="9 10">
    <name type="scientific">Alkalispirochaeta americana</name>
    <dbReference type="NCBI Taxonomy" id="159291"/>
    <lineage>
        <taxon>Bacteria</taxon>
        <taxon>Pseudomonadati</taxon>
        <taxon>Spirochaetota</taxon>
        <taxon>Spirochaetia</taxon>
        <taxon>Spirochaetales</taxon>
        <taxon>Spirochaetaceae</taxon>
        <taxon>Alkalispirochaeta</taxon>
    </lineage>
</organism>
<name>A0A1N6VB91_9SPIO</name>
<dbReference type="InterPro" id="IPR029510">
    <property type="entry name" value="Ald_DH_CS_GLU"/>
</dbReference>
<dbReference type="Proteomes" id="UP000186400">
    <property type="component" value="Unassembled WGS sequence"/>
</dbReference>
<accession>A0A1N6VB91</accession>
<dbReference type="GO" id="GO:0019285">
    <property type="term" value="P:glycine betaine biosynthetic process from choline"/>
    <property type="evidence" value="ECO:0007669"/>
    <property type="project" value="InterPro"/>
</dbReference>
<dbReference type="GO" id="GO:0046872">
    <property type="term" value="F:metal ion binding"/>
    <property type="evidence" value="ECO:0007669"/>
    <property type="project" value="InterPro"/>
</dbReference>
<evidence type="ECO:0000313" key="10">
    <source>
        <dbReference type="Proteomes" id="UP000186400"/>
    </source>
</evidence>
<dbReference type="FunFam" id="3.40.605.10:FF:000007">
    <property type="entry name" value="NAD/NADP-dependent betaine aldehyde dehydrogenase"/>
    <property type="match status" value="1"/>
</dbReference>
<feature type="active site" evidence="6">
    <location>
        <position position="257"/>
    </location>
</feature>
<evidence type="ECO:0000256" key="7">
    <source>
        <dbReference type="RuleBase" id="RU003345"/>
    </source>
</evidence>
<evidence type="ECO:0000256" key="6">
    <source>
        <dbReference type="PROSITE-ProRule" id="PRU10007"/>
    </source>
</evidence>
<dbReference type="GO" id="GO:0008802">
    <property type="term" value="F:betaine-aldehyde dehydrogenase (NAD+) activity"/>
    <property type="evidence" value="ECO:0007669"/>
    <property type="project" value="UniProtKB-UniRule"/>
</dbReference>
<dbReference type="InterPro" id="IPR016161">
    <property type="entry name" value="Ald_DH/histidinol_DH"/>
</dbReference>
<dbReference type="FunFam" id="3.40.605.10:FF:000026">
    <property type="entry name" value="Aldehyde dehydrogenase, putative"/>
    <property type="match status" value="1"/>
</dbReference>
<dbReference type="SUPFAM" id="SSF53720">
    <property type="entry name" value="ALDH-like"/>
    <property type="match status" value="1"/>
</dbReference>
<dbReference type="EMBL" id="FTMS01000014">
    <property type="protein sequence ID" value="SIQ75170.1"/>
    <property type="molecule type" value="Genomic_DNA"/>
</dbReference>
<keyword evidence="10" id="KW-1185">Reference proteome</keyword>
<evidence type="ECO:0000256" key="3">
    <source>
        <dbReference type="ARBA" id="ARBA00023027"/>
    </source>
</evidence>